<dbReference type="InterPro" id="IPR024455">
    <property type="entry name" value="Phage_capsid"/>
</dbReference>
<evidence type="ECO:0000256" key="1">
    <source>
        <dbReference type="ARBA" id="ARBA00004328"/>
    </source>
</evidence>
<feature type="domain" description="Phage capsid-like C-terminal" evidence="2">
    <location>
        <begin position="11"/>
        <end position="288"/>
    </location>
</feature>
<dbReference type="NCBIfam" id="TIGR01554">
    <property type="entry name" value="major_cap_HK97"/>
    <property type="match status" value="1"/>
</dbReference>
<dbReference type="Pfam" id="PF05065">
    <property type="entry name" value="Phage_capsid"/>
    <property type="match status" value="1"/>
</dbReference>
<comment type="caution">
    <text evidence="3">The sequence shown here is derived from an EMBL/GenBank/DDBJ whole genome shotgun (WGS) entry which is preliminary data.</text>
</comment>
<dbReference type="Proteomes" id="UP000093779">
    <property type="component" value="Unassembled WGS sequence"/>
</dbReference>
<sequence>MSIDNNRGTQGVVLPGNVSADIWSNIQRESVIQKLGVRTAVPGVGTTIPIIEGTPEAEWVQETDEKPVRRSLLSSKAFKPYTLAVIEPFSNQFVRDLPALFDAMRTRLSKALARKFDRTALGFVESPGPGFDTLADIASVDITNDPYTGLLSALRSVVGSDVEESADVTAWALTPLGEVALLGERDNDGNPLLTSGAAEGGSIGQLLGRPVYKTSHVGDSATNSVGIAGDWSSVVWGYSQNITVSISEEATLVDEDGRVINLWQRNMIAVRAEAEIGFVSRSHDRFVRLTHTGAAPAEG</sequence>
<dbReference type="Gene3D" id="3.30.2400.10">
    <property type="entry name" value="Major capsid protein gp5"/>
    <property type="match status" value="1"/>
</dbReference>
<evidence type="ECO:0000259" key="2">
    <source>
        <dbReference type="Pfam" id="PF05065"/>
    </source>
</evidence>
<evidence type="ECO:0000313" key="4">
    <source>
        <dbReference type="Proteomes" id="UP000093779"/>
    </source>
</evidence>
<accession>A0A1A0PLW6</accession>
<organism evidence="3 4">
    <name type="scientific">Mycolicibacterium conceptionense</name>
    <dbReference type="NCBI Taxonomy" id="451644"/>
    <lineage>
        <taxon>Bacteria</taxon>
        <taxon>Bacillati</taxon>
        <taxon>Actinomycetota</taxon>
        <taxon>Actinomycetes</taxon>
        <taxon>Mycobacteriales</taxon>
        <taxon>Mycobacteriaceae</taxon>
        <taxon>Mycolicibacterium</taxon>
    </lineage>
</organism>
<dbReference type="SUPFAM" id="SSF56563">
    <property type="entry name" value="Major capsid protein gp5"/>
    <property type="match status" value="1"/>
</dbReference>
<dbReference type="AlphaFoldDB" id="A0A1A0PLW6"/>
<evidence type="ECO:0000313" key="3">
    <source>
        <dbReference type="EMBL" id="OBF15045.1"/>
    </source>
</evidence>
<gene>
    <name evidence="3" type="ORF">A5726_22975</name>
</gene>
<proteinExistence type="predicted"/>
<dbReference type="EMBL" id="LZHX01000083">
    <property type="protein sequence ID" value="OBF15045.1"/>
    <property type="molecule type" value="Genomic_DNA"/>
</dbReference>
<comment type="subcellular location">
    <subcellularLocation>
        <location evidence="1">Virion</location>
    </subcellularLocation>
</comment>
<reference evidence="3 4" key="1">
    <citation type="submission" date="2016-06" db="EMBL/GenBank/DDBJ databases">
        <authorList>
            <person name="Kjaerup R.B."/>
            <person name="Dalgaard T.S."/>
            <person name="Juul-Madsen H.R."/>
        </authorList>
    </citation>
    <scope>NUCLEOTIDE SEQUENCE [LARGE SCALE GENOMIC DNA]</scope>
    <source>
        <strain evidence="3 4">ACS1953</strain>
    </source>
</reference>
<dbReference type="InterPro" id="IPR054612">
    <property type="entry name" value="Phage_capsid-like_C"/>
</dbReference>
<name>A0A1A0PLW6_9MYCO</name>
<protein>
    <recommendedName>
        <fullName evidence="2">Phage capsid-like C-terminal domain-containing protein</fullName>
    </recommendedName>
</protein>
<dbReference type="RefSeq" id="WP_064898530.1">
    <property type="nucleotide sequence ID" value="NZ_JBEUKP010000004.1"/>
</dbReference>
<dbReference type="Gene3D" id="3.30.2320.10">
    <property type="entry name" value="hypothetical protein PF0899 domain"/>
    <property type="match status" value="1"/>
</dbReference>